<protein>
    <submittedName>
        <fullName evidence="2">Transposase C of IS166 homeodomain-containing protein</fullName>
    </submittedName>
</protein>
<accession>A0A316ANE3</accession>
<organism evidence="2 3">
    <name type="scientific">Faecalicatena contorta</name>
    <dbReference type="NCBI Taxonomy" id="39482"/>
    <lineage>
        <taxon>Bacteria</taxon>
        <taxon>Bacillati</taxon>
        <taxon>Bacillota</taxon>
        <taxon>Clostridia</taxon>
        <taxon>Lachnospirales</taxon>
        <taxon>Lachnospiraceae</taxon>
        <taxon>Faecalicatena</taxon>
    </lineage>
</organism>
<proteinExistence type="predicted"/>
<name>A0A316ANE3_9FIRM</name>
<keyword evidence="3" id="KW-1185">Reference proteome</keyword>
<sequence>MNSDNQVTQFQGRIKELENQNRILQEKVDYLTHKLFGSSSEQTSSLGIEGQMSIFDEAEASVDPKAAEPDMKDVA</sequence>
<gene>
    <name evidence="2" type="ORF">SAMN05216529_102351</name>
</gene>
<evidence type="ECO:0000313" key="2">
    <source>
        <dbReference type="EMBL" id="SUQ13133.1"/>
    </source>
</evidence>
<dbReference type="GO" id="GO:0003677">
    <property type="term" value="F:DNA binding"/>
    <property type="evidence" value="ECO:0007669"/>
    <property type="project" value="UniProtKB-KW"/>
</dbReference>
<evidence type="ECO:0000313" key="3">
    <source>
        <dbReference type="Proteomes" id="UP000254051"/>
    </source>
</evidence>
<reference evidence="3" key="1">
    <citation type="submission" date="2017-07" db="EMBL/GenBank/DDBJ databases">
        <authorList>
            <person name="Varghese N."/>
            <person name="Submissions S."/>
        </authorList>
    </citation>
    <scope>NUCLEOTIDE SEQUENCE [LARGE SCALE GENOMIC DNA]</scope>
    <source>
        <strain evidence="3">NLAE-zl-C134</strain>
    </source>
</reference>
<keyword evidence="2" id="KW-0238">DNA-binding</keyword>
<feature type="coiled-coil region" evidence="1">
    <location>
        <begin position="7"/>
        <end position="34"/>
    </location>
</feature>
<dbReference type="AlphaFoldDB" id="A0A316ANE3"/>
<keyword evidence="1" id="KW-0175">Coiled coil</keyword>
<dbReference type="EMBL" id="UHJJ01000002">
    <property type="protein sequence ID" value="SUQ13133.1"/>
    <property type="molecule type" value="Genomic_DNA"/>
</dbReference>
<keyword evidence="2" id="KW-0371">Homeobox</keyword>
<evidence type="ECO:0000256" key="1">
    <source>
        <dbReference type="SAM" id="Coils"/>
    </source>
</evidence>
<dbReference type="Proteomes" id="UP000254051">
    <property type="component" value="Unassembled WGS sequence"/>
</dbReference>